<name>D3V8U2_XENNA</name>
<proteinExistence type="predicted"/>
<dbReference type="STRING" id="406817.XNC1_1069"/>
<protein>
    <submittedName>
        <fullName evidence="1">Phosphoribosylformylglycinamidine synthase II (FGAM synthase II)</fullName>
    </submittedName>
</protein>
<dbReference type="Proteomes" id="UP000008075">
    <property type="component" value="Chromosome"/>
</dbReference>
<dbReference type="EMBL" id="FN667742">
    <property type="protein sequence ID" value="CBJ89140.1"/>
    <property type="molecule type" value="Genomic_DNA"/>
</dbReference>
<dbReference type="AlphaFoldDB" id="D3V8U2"/>
<organism evidence="1 2">
    <name type="scientific">Xenorhabdus nematophila (strain ATCC 19061 / DSM 3370 / CCUG 14189 / LMG 1036 / NCIMB 9965 / AN6)</name>
    <dbReference type="NCBI Taxonomy" id="406817"/>
    <lineage>
        <taxon>Bacteria</taxon>
        <taxon>Pseudomonadati</taxon>
        <taxon>Pseudomonadota</taxon>
        <taxon>Gammaproteobacteria</taxon>
        <taxon>Enterobacterales</taxon>
        <taxon>Morganellaceae</taxon>
        <taxon>Xenorhabdus</taxon>
    </lineage>
</organism>
<keyword evidence="2" id="KW-1185">Reference proteome</keyword>
<evidence type="ECO:0000313" key="2">
    <source>
        <dbReference type="Proteomes" id="UP000008075"/>
    </source>
</evidence>
<accession>D3V8U2</accession>
<gene>
    <name evidence="1" type="ordered locus">XNC1_1069</name>
</gene>
<dbReference type="KEGG" id="xne:XNC1_1069"/>
<reference evidence="1 2" key="1">
    <citation type="journal article" date="2011" name="PLoS ONE">
        <title>The entomopathogenic bacterial endosymbionts xenorhabdus and photorhabdus: convergent lifestyles from divergent genomes.</title>
        <authorList>
            <person name="Chaston J.M."/>
            <person name="Suen G."/>
            <person name="Tucker S.L."/>
            <person name="Andersen A.W."/>
            <person name="Bhasin A."/>
            <person name="Bode E."/>
            <person name="Bode H.B."/>
            <person name="Brachmann A.O."/>
            <person name="Cowles C.E."/>
            <person name="Cowles K.N."/>
            <person name="Darby C."/>
            <person name="de Leon L."/>
            <person name="Drace K."/>
            <person name="Du Z."/>
            <person name="Givaudan A."/>
            <person name="Herbert Tran E.E."/>
            <person name="Jewell K.A."/>
            <person name="Knack J.J."/>
            <person name="Krasomil-Osterfeld K.C."/>
            <person name="Kukor R."/>
            <person name="Lanois A."/>
            <person name="Latreille P."/>
            <person name="Leimgruber N.K."/>
            <person name="Lipke C.M."/>
            <person name="Liu R."/>
            <person name="Lu X."/>
            <person name="Martens E.C."/>
            <person name="Marri P.R."/>
            <person name="Medigue C."/>
            <person name="Menard M.L."/>
            <person name="Miller N.M."/>
            <person name="Morales-Soto N."/>
            <person name="Norton S."/>
            <person name="Ogier J.C."/>
            <person name="Orchard S.S."/>
            <person name="Park D."/>
            <person name="Park Y."/>
            <person name="Qurollo B.A."/>
            <person name="Sugar D.R."/>
            <person name="Richards G.R."/>
            <person name="Rouy Z."/>
            <person name="Slominski B."/>
            <person name="Slominski K."/>
            <person name="Snyder H."/>
            <person name="Tjaden B.C."/>
            <person name="van der Hoeven R."/>
            <person name="Welch R.D."/>
            <person name="Wheeler C."/>
            <person name="Xiang B."/>
            <person name="Barbazuk B."/>
            <person name="Gaudriault S."/>
            <person name="Goodner B."/>
            <person name="Slater S.C."/>
            <person name="Forst S."/>
            <person name="Goldman B.S."/>
            <person name="Goodrich-Blair H."/>
        </authorList>
    </citation>
    <scope>NUCLEOTIDE SEQUENCE [LARGE SCALE GENOMIC DNA]</scope>
    <source>
        <strain evidence="2">ATCC 19061 / DSM 3370 / CCUG 14189 / LMG 1036 / NCIMB 9965 / AN6</strain>
    </source>
</reference>
<evidence type="ECO:0000313" key="1">
    <source>
        <dbReference type="EMBL" id="CBJ89140.1"/>
    </source>
</evidence>
<sequence>MILPAAVQNLLGREIIVNKSDERMVQYKFAIQANFNVVCKI</sequence>
<dbReference type="HOGENOM" id="CLU_3278939_0_0_6"/>